<dbReference type="Proteomes" id="UP001595923">
    <property type="component" value="Unassembled WGS sequence"/>
</dbReference>
<accession>A0ABV9E143</accession>
<dbReference type="EMBL" id="JBHSFQ010000024">
    <property type="protein sequence ID" value="MFC4564438.1"/>
    <property type="molecule type" value="Genomic_DNA"/>
</dbReference>
<proteinExistence type="predicted"/>
<sequence length="115" mass="12776">MGRNSKKSRPEGAANVPAKPEPATGTGRNRRTADPGPAQGTDSIRITVDLTRQDYQRMKKVVDDLARLSDIPTLPHSQMWRAVLRRLDRSPRLRAELADDIVADRDAPSDRPPGR</sequence>
<keyword evidence="3" id="KW-1185">Reference proteome</keyword>
<gene>
    <name evidence="2" type="ORF">ACFO4E_21465</name>
</gene>
<evidence type="ECO:0000313" key="2">
    <source>
        <dbReference type="EMBL" id="MFC4564438.1"/>
    </source>
</evidence>
<comment type="caution">
    <text evidence="2">The sequence shown here is derived from an EMBL/GenBank/DDBJ whole genome shotgun (WGS) entry which is preliminary data.</text>
</comment>
<reference evidence="3" key="1">
    <citation type="journal article" date="2019" name="Int. J. Syst. Evol. Microbiol.">
        <title>The Global Catalogue of Microorganisms (GCM) 10K type strain sequencing project: providing services to taxonomists for standard genome sequencing and annotation.</title>
        <authorList>
            <consortium name="The Broad Institute Genomics Platform"/>
            <consortium name="The Broad Institute Genome Sequencing Center for Infectious Disease"/>
            <person name="Wu L."/>
            <person name="Ma J."/>
        </authorList>
    </citation>
    <scope>NUCLEOTIDE SEQUENCE [LARGE SCALE GENOMIC DNA]</scope>
    <source>
        <strain evidence="3">XZYJ18</strain>
    </source>
</reference>
<evidence type="ECO:0000313" key="3">
    <source>
        <dbReference type="Proteomes" id="UP001595923"/>
    </source>
</evidence>
<organism evidence="2 3">
    <name type="scientific">Nocardiopsis mangrovi</name>
    <dbReference type="NCBI Taxonomy" id="1179818"/>
    <lineage>
        <taxon>Bacteria</taxon>
        <taxon>Bacillati</taxon>
        <taxon>Actinomycetota</taxon>
        <taxon>Actinomycetes</taxon>
        <taxon>Streptosporangiales</taxon>
        <taxon>Nocardiopsidaceae</taxon>
        <taxon>Nocardiopsis</taxon>
    </lineage>
</organism>
<dbReference type="RefSeq" id="WP_378577545.1">
    <property type="nucleotide sequence ID" value="NZ_JBHSFQ010000024.1"/>
</dbReference>
<evidence type="ECO:0000256" key="1">
    <source>
        <dbReference type="SAM" id="MobiDB-lite"/>
    </source>
</evidence>
<feature type="region of interest" description="Disordered" evidence="1">
    <location>
        <begin position="1"/>
        <end position="45"/>
    </location>
</feature>
<name>A0ABV9E143_9ACTN</name>
<protein>
    <submittedName>
        <fullName evidence="2">Uncharacterized protein</fullName>
    </submittedName>
</protein>